<dbReference type="Pfam" id="PF13857">
    <property type="entry name" value="Ank_5"/>
    <property type="match status" value="1"/>
</dbReference>
<evidence type="ECO:0000256" key="1">
    <source>
        <dbReference type="ARBA" id="ARBA00009370"/>
    </source>
</evidence>
<dbReference type="PANTHER" id="PTHR43390:SF1">
    <property type="entry name" value="CHLOROPLAST PROCESSING PEPTIDASE"/>
    <property type="match status" value="1"/>
</dbReference>
<organism evidence="8 9">
    <name type="scientific">Pycnococcus provasolii</name>
    <dbReference type="NCBI Taxonomy" id="41880"/>
    <lineage>
        <taxon>Eukaryota</taxon>
        <taxon>Viridiplantae</taxon>
        <taxon>Chlorophyta</taxon>
        <taxon>Pseudoscourfieldiophyceae</taxon>
        <taxon>Pseudoscourfieldiales</taxon>
        <taxon>Pycnococcaceae</taxon>
        <taxon>Pycnococcus</taxon>
    </lineage>
</organism>
<keyword evidence="3" id="KW-0378">Hydrolase</keyword>
<dbReference type="NCBIfam" id="TIGR02227">
    <property type="entry name" value="sigpep_I_bact"/>
    <property type="match status" value="1"/>
</dbReference>
<evidence type="ECO:0000256" key="2">
    <source>
        <dbReference type="ARBA" id="ARBA00022670"/>
    </source>
</evidence>
<evidence type="ECO:0000256" key="5">
    <source>
        <dbReference type="PROSITE-ProRule" id="PRU00023"/>
    </source>
</evidence>
<evidence type="ECO:0000259" key="7">
    <source>
        <dbReference type="Pfam" id="PF10502"/>
    </source>
</evidence>
<dbReference type="GO" id="GO:0006465">
    <property type="term" value="P:signal peptide processing"/>
    <property type="evidence" value="ECO:0007669"/>
    <property type="project" value="InterPro"/>
</dbReference>
<dbReference type="InterPro" id="IPR000223">
    <property type="entry name" value="Pept_S26A_signal_pept_1"/>
</dbReference>
<accession>A0A830HY57</accession>
<proteinExistence type="inferred from homology"/>
<feature type="active site" evidence="4">
    <location>
        <position position="405"/>
    </location>
</feature>
<dbReference type="OrthoDB" id="539213at2759"/>
<dbReference type="InterPro" id="IPR002110">
    <property type="entry name" value="Ankyrin_rpt"/>
</dbReference>
<sequence>MPNCLSVYGGGGVRDGRNFANCWCSRLSEVHPSSVMHARRAKRFSRRSPLREKGPSSAKTRGRAFPRENLPPLHRAARTNDLATLRDVLTTKEARRRENVPLITATITRSRQTANISDDVVNVDLEDKNGSTPLMHACEKRNADAARILLEQGACARKRNKYGWSAYEYLSESLSAGVLAPDARAIKAATSRDAALAYARVGTKLREALLDAGAEADGYTPVEYGENLHVRLMRDGGTTLDRAAVERVDGPSAVRYALGAARTTIEAVRRSTRSNAANTIVVGSQAVPGITSRRLGLYAGVRYVVQSLEWRPKACYQPEETRIVAASVDDQPPRHGGAWELVARLHHPACTPWGSVEIGVNACQLHTISDELSSSIRLGTFAAILPLVLTAIALPFRLVSVDGLSMLPTLREKDVILVDTRASTVSRSLHRAVGGIAPLDAPVVWLDVPDNLRALARQLGKPPPPRNARLLKRVVAGAGDSAGISEGTLFVNGVKLETTAPCYPGVDVACKLGAADVAPTGMGVGESLVYVLGDNRGRSSDSTLFGGAEARSVRGVARVVLWPPEHARLLPKP</sequence>
<keyword evidence="9" id="KW-1185">Reference proteome</keyword>
<protein>
    <recommendedName>
        <fullName evidence="7">Peptidase S26 domain-containing protein</fullName>
    </recommendedName>
</protein>
<dbReference type="InterPro" id="IPR036770">
    <property type="entry name" value="Ankyrin_rpt-contain_sf"/>
</dbReference>
<name>A0A830HY57_9CHLO</name>
<dbReference type="Gene3D" id="1.25.40.20">
    <property type="entry name" value="Ankyrin repeat-containing domain"/>
    <property type="match status" value="1"/>
</dbReference>
<dbReference type="AlphaFoldDB" id="A0A830HY57"/>
<feature type="domain" description="Peptidase S26" evidence="7">
    <location>
        <begin position="381"/>
        <end position="562"/>
    </location>
</feature>
<dbReference type="PROSITE" id="PS00501">
    <property type="entry name" value="SPASE_I_1"/>
    <property type="match status" value="1"/>
</dbReference>
<dbReference type="InterPro" id="IPR019533">
    <property type="entry name" value="Peptidase_S26"/>
</dbReference>
<dbReference type="PROSITE" id="PS50088">
    <property type="entry name" value="ANK_REPEAT"/>
    <property type="match status" value="1"/>
</dbReference>
<evidence type="ECO:0000256" key="6">
    <source>
        <dbReference type="SAM" id="MobiDB-lite"/>
    </source>
</evidence>
<dbReference type="Pfam" id="PF10502">
    <property type="entry name" value="Peptidase_S26"/>
    <property type="match status" value="1"/>
</dbReference>
<dbReference type="PANTHER" id="PTHR43390">
    <property type="entry name" value="SIGNAL PEPTIDASE I"/>
    <property type="match status" value="1"/>
</dbReference>
<feature type="compositionally biased region" description="Basic residues" evidence="6">
    <location>
        <begin position="38"/>
        <end position="48"/>
    </location>
</feature>
<dbReference type="CDD" id="cd06462">
    <property type="entry name" value="Peptidase_S24_S26"/>
    <property type="match status" value="1"/>
</dbReference>
<dbReference type="SMART" id="SM00248">
    <property type="entry name" value="ANK"/>
    <property type="match status" value="2"/>
</dbReference>
<keyword evidence="2" id="KW-0645">Protease</keyword>
<dbReference type="Gene3D" id="2.10.109.10">
    <property type="entry name" value="Umud Fragment, subunit A"/>
    <property type="match status" value="1"/>
</dbReference>
<evidence type="ECO:0000313" key="9">
    <source>
        <dbReference type="Proteomes" id="UP000660262"/>
    </source>
</evidence>
<dbReference type="Proteomes" id="UP000660262">
    <property type="component" value="Unassembled WGS sequence"/>
</dbReference>
<comment type="similarity">
    <text evidence="1">Belongs to the peptidase S26 family.</text>
</comment>
<keyword evidence="5" id="KW-0040">ANK repeat</keyword>
<dbReference type="PRINTS" id="PR00727">
    <property type="entry name" value="LEADERPTASE"/>
</dbReference>
<evidence type="ECO:0000256" key="4">
    <source>
        <dbReference type="PIRSR" id="PIRSR600223-1"/>
    </source>
</evidence>
<dbReference type="SUPFAM" id="SSF48403">
    <property type="entry name" value="Ankyrin repeat"/>
    <property type="match status" value="1"/>
</dbReference>
<dbReference type="GO" id="GO:0016020">
    <property type="term" value="C:membrane"/>
    <property type="evidence" value="ECO:0007669"/>
    <property type="project" value="InterPro"/>
</dbReference>
<dbReference type="PROSITE" id="PS50297">
    <property type="entry name" value="ANK_REP_REGION"/>
    <property type="match status" value="1"/>
</dbReference>
<dbReference type="GO" id="GO:0004252">
    <property type="term" value="F:serine-type endopeptidase activity"/>
    <property type="evidence" value="ECO:0007669"/>
    <property type="project" value="InterPro"/>
</dbReference>
<feature type="repeat" description="ANK" evidence="5">
    <location>
        <begin position="129"/>
        <end position="161"/>
    </location>
</feature>
<comment type="caution">
    <text evidence="8">The sequence shown here is derived from an EMBL/GenBank/DDBJ whole genome shotgun (WGS) entry which is preliminary data.</text>
</comment>
<feature type="region of interest" description="Disordered" evidence="6">
    <location>
        <begin position="38"/>
        <end position="68"/>
    </location>
</feature>
<dbReference type="EMBL" id="BNJQ01000029">
    <property type="protein sequence ID" value="GHP10361.1"/>
    <property type="molecule type" value="Genomic_DNA"/>
</dbReference>
<dbReference type="InterPro" id="IPR036286">
    <property type="entry name" value="LexA/Signal_pep-like_sf"/>
</dbReference>
<dbReference type="SUPFAM" id="SSF51306">
    <property type="entry name" value="LexA/Signal peptidase"/>
    <property type="match status" value="1"/>
</dbReference>
<feature type="active site" evidence="4">
    <location>
        <position position="472"/>
    </location>
</feature>
<evidence type="ECO:0000313" key="8">
    <source>
        <dbReference type="EMBL" id="GHP10361.1"/>
    </source>
</evidence>
<dbReference type="InterPro" id="IPR019756">
    <property type="entry name" value="Pept_S26A_signal_pept_1_Ser-AS"/>
</dbReference>
<gene>
    <name evidence="8" type="ORF">PPROV_000909200</name>
</gene>
<evidence type="ECO:0000256" key="3">
    <source>
        <dbReference type="ARBA" id="ARBA00022801"/>
    </source>
</evidence>
<reference evidence="8" key="1">
    <citation type="submission" date="2020-10" db="EMBL/GenBank/DDBJ databases">
        <title>Unveiling of a novel bifunctional photoreceptor, Dualchrome1, isolated from a cosmopolitan green alga.</title>
        <authorList>
            <person name="Suzuki S."/>
            <person name="Kawachi M."/>
        </authorList>
    </citation>
    <scope>NUCLEOTIDE SEQUENCE</scope>
    <source>
        <strain evidence="8">NIES 2893</strain>
    </source>
</reference>